<dbReference type="InterPro" id="IPR027417">
    <property type="entry name" value="P-loop_NTPase"/>
</dbReference>
<keyword evidence="5" id="KW-0547">Nucleotide-binding</keyword>
<keyword evidence="2" id="KW-1003">Cell membrane</keyword>
<dbReference type="EC" id="3.6.3.-" evidence="10"/>
<evidence type="ECO:0000256" key="3">
    <source>
        <dbReference type="ARBA" id="ARBA00022519"/>
    </source>
</evidence>
<dbReference type="PANTHER" id="PTHR43423:SF12">
    <property type="entry name" value="IRON EXPORT ATP-BINDING PROTEIN FETA-RELATED"/>
    <property type="match status" value="1"/>
</dbReference>
<dbReference type="Proteomes" id="UP000789707">
    <property type="component" value="Unassembled WGS sequence"/>
</dbReference>
<dbReference type="PROSITE" id="PS00211">
    <property type="entry name" value="ABC_TRANSPORTER_1"/>
    <property type="match status" value="1"/>
</dbReference>
<evidence type="ECO:0000256" key="1">
    <source>
        <dbReference type="ARBA" id="ARBA00022448"/>
    </source>
</evidence>
<evidence type="ECO:0000256" key="5">
    <source>
        <dbReference type="ARBA" id="ARBA00022741"/>
    </source>
</evidence>
<keyword evidence="10" id="KW-0378">Hydrolase</keyword>
<evidence type="ECO:0000256" key="2">
    <source>
        <dbReference type="ARBA" id="ARBA00022475"/>
    </source>
</evidence>
<accession>A0ABM8Z3X3</accession>
<evidence type="ECO:0000256" key="8">
    <source>
        <dbReference type="ARBA" id="ARBA00023136"/>
    </source>
</evidence>
<dbReference type="Gene3D" id="3.40.50.300">
    <property type="entry name" value="P-loop containing nucleotide triphosphate hydrolases"/>
    <property type="match status" value="1"/>
</dbReference>
<dbReference type="InterPro" id="IPR017871">
    <property type="entry name" value="ABC_transporter-like_CS"/>
</dbReference>
<proteinExistence type="predicted"/>
<dbReference type="InterPro" id="IPR003439">
    <property type="entry name" value="ABC_transporter-like_ATP-bd"/>
</dbReference>
<evidence type="ECO:0000259" key="9">
    <source>
        <dbReference type="PROSITE" id="PS50893"/>
    </source>
</evidence>
<feature type="domain" description="ABC transporter" evidence="9">
    <location>
        <begin position="3"/>
        <end position="217"/>
    </location>
</feature>
<dbReference type="SMART" id="SM00382">
    <property type="entry name" value="AAA"/>
    <property type="match status" value="1"/>
</dbReference>
<keyword evidence="8" id="KW-0472">Membrane</keyword>
<dbReference type="EMBL" id="CAKKNS010000001">
    <property type="protein sequence ID" value="CAH0416044.1"/>
    <property type="molecule type" value="Genomic_DNA"/>
</dbReference>
<keyword evidence="4" id="KW-0592">Phosphate transport</keyword>
<dbReference type="InterPro" id="IPR003593">
    <property type="entry name" value="AAA+_ATPase"/>
</dbReference>
<keyword evidence="3" id="KW-0997">Cell inner membrane</keyword>
<dbReference type="GO" id="GO:0005524">
    <property type="term" value="F:ATP binding"/>
    <property type="evidence" value="ECO:0007669"/>
    <property type="project" value="UniProtKB-KW"/>
</dbReference>
<comment type="caution">
    <text evidence="10">The sequence shown here is derived from an EMBL/GenBank/DDBJ whole genome shotgun (WGS) entry which is preliminary data.</text>
</comment>
<evidence type="ECO:0000256" key="7">
    <source>
        <dbReference type="ARBA" id="ARBA00022967"/>
    </source>
</evidence>
<keyword evidence="11" id="KW-1185">Reference proteome</keyword>
<gene>
    <name evidence="10" type="primary">fetA</name>
    <name evidence="10" type="ORF">WFA24289_00343</name>
</gene>
<dbReference type="PROSITE" id="PS50893">
    <property type="entry name" value="ABC_TRANSPORTER_2"/>
    <property type="match status" value="1"/>
</dbReference>
<name>A0ABM8Z3X3_9LACO</name>
<evidence type="ECO:0000256" key="4">
    <source>
        <dbReference type="ARBA" id="ARBA00022592"/>
    </source>
</evidence>
<keyword evidence="1" id="KW-0813">Transport</keyword>
<dbReference type="SUPFAM" id="SSF52540">
    <property type="entry name" value="P-loop containing nucleoside triphosphate hydrolases"/>
    <property type="match status" value="1"/>
</dbReference>
<evidence type="ECO:0000256" key="6">
    <source>
        <dbReference type="ARBA" id="ARBA00022840"/>
    </source>
</evidence>
<keyword evidence="6 10" id="KW-0067">ATP-binding</keyword>
<protein>
    <submittedName>
        <fullName evidence="10">Iron export ATP-binding protein FetA</fullName>
        <ecNumber evidence="10">3.6.3.-</ecNumber>
    </submittedName>
</protein>
<organism evidence="10 11">
    <name type="scientific">Periweissella fabaria</name>
    <dbReference type="NCBI Taxonomy" id="546157"/>
    <lineage>
        <taxon>Bacteria</taxon>
        <taxon>Bacillati</taxon>
        <taxon>Bacillota</taxon>
        <taxon>Bacilli</taxon>
        <taxon>Lactobacillales</taxon>
        <taxon>Lactobacillaceae</taxon>
        <taxon>Periweissella</taxon>
    </lineage>
</organism>
<dbReference type="RefSeq" id="WP_230096108.1">
    <property type="nucleotide sequence ID" value="NZ_CAKKNS010000001.1"/>
</dbReference>
<reference evidence="10 11" key="1">
    <citation type="submission" date="2021-11" db="EMBL/GenBank/DDBJ databases">
        <authorList>
            <person name="Depoorter E."/>
        </authorList>
    </citation>
    <scope>NUCLEOTIDE SEQUENCE [LARGE SCALE GENOMIC DNA]</scope>
    <source>
        <strain evidence="10 11">LMG 24289</strain>
    </source>
</reference>
<sequence>MQFELKHVGIIREQKHILQDINLTIANGDYITVTGPSGSGKSTLVKALASLIDPDEGVLSYNGQDIMTLNPIEYRREVSYCVQQPILFGETVRDNFAFPYQIRKQAFDTAKVEAYLEQVQLDAHYLDQPIASLSGGERQRVALLRNVLFEPRVLLLDEVTTGLDTVNKTIIHNLIEQFNREQKITIVQITHDAEEIAMANRLLKVVDGRISDESGVI</sequence>
<dbReference type="Pfam" id="PF00005">
    <property type="entry name" value="ABC_tran"/>
    <property type="match status" value="1"/>
</dbReference>
<dbReference type="GO" id="GO:0016787">
    <property type="term" value="F:hydrolase activity"/>
    <property type="evidence" value="ECO:0007669"/>
    <property type="project" value="UniProtKB-KW"/>
</dbReference>
<evidence type="ECO:0000313" key="10">
    <source>
        <dbReference type="EMBL" id="CAH0416044.1"/>
    </source>
</evidence>
<dbReference type="PANTHER" id="PTHR43423">
    <property type="entry name" value="ABC TRANSPORTER I FAMILY MEMBER 17"/>
    <property type="match status" value="1"/>
</dbReference>
<keyword evidence="7" id="KW-1278">Translocase</keyword>
<evidence type="ECO:0000313" key="11">
    <source>
        <dbReference type="Proteomes" id="UP000789707"/>
    </source>
</evidence>